<evidence type="ECO:0000313" key="1">
    <source>
        <dbReference type="EMBL" id="QCE10415.1"/>
    </source>
</evidence>
<protein>
    <submittedName>
        <fullName evidence="1">Uncharacterized protein</fullName>
    </submittedName>
</protein>
<proteinExistence type="predicted"/>
<reference evidence="1 2" key="1">
    <citation type="submission" date="2019-04" db="EMBL/GenBank/DDBJ databases">
        <title>An improved genome assembly and genetic linkage map for asparagus bean, Vigna unguiculata ssp. sesquipedialis.</title>
        <authorList>
            <person name="Xia Q."/>
            <person name="Zhang R."/>
            <person name="Dong Y."/>
        </authorList>
    </citation>
    <scope>NUCLEOTIDE SEQUENCE [LARGE SCALE GENOMIC DNA]</scope>
    <source>
        <tissue evidence="1">Leaf</tissue>
    </source>
</reference>
<evidence type="ECO:0000313" key="2">
    <source>
        <dbReference type="Proteomes" id="UP000501690"/>
    </source>
</evidence>
<name>A0A4D6NE13_VIGUN</name>
<dbReference type="AlphaFoldDB" id="A0A4D6NE13"/>
<accession>A0A4D6NE13</accession>
<dbReference type="Proteomes" id="UP000501690">
    <property type="component" value="Linkage Group LG10"/>
</dbReference>
<dbReference type="EMBL" id="CP039354">
    <property type="protein sequence ID" value="QCE10415.1"/>
    <property type="molecule type" value="Genomic_DNA"/>
</dbReference>
<organism evidence="1 2">
    <name type="scientific">Vigna unguiculata</name>
    <name type="common">Cowpea</name>
    <dbReference type="NCBI Taxonomy" id="3917"/>
    <lineage>
        <taxon>Eukaryota</taxon>
        <taxon>Viridiplantae</taxon>
        <taxon>Streptophyta</taxon>
        <taxon>Embryophyta</taxon>
        <taxon>Tracheophyta</taxon>
        <taxon>Spermatophyta</taxon>
        <taxon>Magnoliopsida</taxon>
        <taxon>eudicotyledons</taxon>
        <taxon>Gunneridae</taxon>
        <taxon>Pentapetalae</taxon>
        <taxon>rosids</taxon>
        <taxon>fabids</taxon>
        <taxon>Fabales</taxon>
        <taxon>Fabaceae</taxon>
        <taxon>Papilionoideae</taxon>
        <taxon>50 kb inversion clade</taxon>
        <taxon>NPAAA clade</taxon>
        <taxon>indigoferoid/millettioid clade</taxon>
        <taxon>Phaseoleae</taxon>
        <taxon>Vigna</taxon>
    </lineage>
</organism>
<sequence>MKTTLDGLDGVDSRMFLAEQRKERVLETDLTAGCVKTQNESSSSVYAWMRKSGVCRRINDPRAAGIGSWMQIIEGISEIRRFLPFPWMVQQLWTFSSIANAH</sequence>
<keyword evidence="2" id="KW-1185">Reference proteome</keyword>
<gene>
    <name evidence="1" type="ORF">DEO72_LG10g1645</name>
</gene>